<proteinExistence type="predicted"/>
<dbReference type="SMART" id="SM00357">
    <property type="entry name" value="CSP"/>
    <property type="match status" value="2"/>
</dbReference>
<dbReference type="PANTHER" id="PTHR46565">
    <property type="entry name" value="COLD SHOCK DOMAIN PROTEIN 2"/>
    <property type="match status" value="1"/>
</dbReference>
<dbReference type="PANTHER" id="PTHR46565:SF20">
    <property type="entry name" value="COLD SHOCK DOMAIN-CONTAINING PROTEIN 4"/>
    <property type="match status" value="1"/>
</dbReference>
<dbReference type="SUPFAM" id="SSF50249">
    <property type="entry name" value="Nucleic acid-binding proteins"/>
    <property type="match status" value="2"/>
</dbReference>
<name>A0A812TK76_9DINO</name>
<dbReference type="InterPro" id="IPR002059">
    <property type="entry name" value="CSP_DNA-bd"/>
</dbReference>
<evidence type="ECO:0000313" key="4">
    <source>
        <dbReference type="Proteomes" id="UP000604046"/>
    </source>
</evidence>
<sequence>MEQDALQTLAENVAALDEQSAVSVICSVLESRPELAPSVVSFSVPDLTYPPIKALVERRSDGFIKSFNTEKGFGFIACEELHKVFGNDVFLVGQQMGAFNVGDEVSFAVALNKDNKPQAYDLRWQNRNNASGKGASKGMWRAPQQQNQHQYQQHHQQQHQQPQWDGGKSWGGGWGKGQGVFQQQKGGQLALQARPAEPQAQQWQPRKRKSDEAFEPPAEAVIGDYSGFIKSFNPNNGYGFIDCKDLKAEGYQNDVFLHHVQFQASGLQVGSECEFTVFLNNQSKPQEFLEVTCDATNSREKKV</sequence>
<dbReference type="CDD" id="cd04458">
    <property type="entry name" value="CSP_CDS"/>
    <property type="match status" value="1"/>
</dbReference>
<protein>
    <recommendedName>
        <fullName evidence="2">CSD domain-containing protein</fullName>
    </recommendedName>
</protein>
<dbReference type="InterPro" id="IPR012340">
    <property type="entry name" value="NA-bd_OB-fold"/>
</dbReference>
<keyword evidence="4" id="KW-1185">Reference proteome</keyword>
<feature type="domain" description="CSD" evidence="2">
    <location>
        <begin position="59"/>
        <end position="124"/>
    </location>
</feature>
<feature type="domain" description="CSD" evidence="2">
    <location>
        <begin position="224"/>
        <end position="300"/>
    </location>
</feature>
<reference evidence="3" key="1">
    <citation type="submission" date="2021-02" db="EMBL/GenBank/DDBJ databases">
        <authorList>
            <person name="Dougan E. K."/>
            <person name="Rhodes N."/>
            <person name="Thang M."/>
            <person name="Chan C."/>
        </authorList>
    </citation>
    <scope>NUCLEOTIDE SEQUENCE</scope>
</reference>
<feature type="compositionally biased region" description="Low complexity" evidence="1">
    <location>
        <begin position="179"/>
        <end position="193"/>
    </location>
</feature>
<gene>
    <name evidence="3" type="ORF">SNAT2548_LOCUS29377</name>
</gene>
<dbReference type="Proteomes" id="UP000604046">
    <property type="component" value="Unassembled WGS sequence"/>
</dbReference>
<dbReference type="GO" id="GO:0003676">
    <property type="term" value="F:nucleic acid binding"/>
    <property type="evidence" value="ECO:0007669"/>
    <property type="project" value="InterPro"/>
</dbReference>
<dbReference type="EMBL" id="CAJNDS010002557">
    <property type="protein sequence ID" value="CAE7524855.1"/>
    <property type="molecule type" value="Genomic_DNA"/>
</dbReference>
<comment type="caution">
    <text evidence="3">The sequence shown here is derived from an EMBL/GenBank/DDBJ whole genome shotgun (WGS) entry which is preliminary data.</text>
</comment>
<dbReference type="PROSITE" id="PS51857">
    <property type="entry name" value="CSD_2"/>
    <property type="match status" value="2"/>
</dbReference>
<feature type="region of interest" description="Disordered" evidence="1">
    <location>
        <begin position="120"/>
        <end position="213"/>
    </location>
</feature>
<dbReference type="Gene3D" id="2.40.50.140">
    <property type="entry name" value="Nucleic acid-binding proteins"/>
    <property type="match status" value="2"/>
</dbReference>
<organism evidence="3 4">
    <name type="scientific">Symbiodinium natans</name>
    <dbReference type="NCBI Taxonomy" id="878477"/>
    <lineage>
        <taxon>Eukaryota</taxon>
        <taxon>Sar</taxon>
        <taxon>Alveolata</taxon>
        <taxon>Dinophyceae</taxon>
        <taxon>Suessiales</taxon>
        <taxon>Symbiodiniaceae</taxon>
        <taxon>Symbiodinium</taxon>
    </lineage>
</organism>
<accession>A0A812TK76</accession>
<dbReference type="AlphaFoldDB" id="A0A812TK76"/>
<evidence type="ECO:0000256" key="1">
    <source>
        <dbReference type="SAM" id="MobiDB-lite"/>
    </source>
</evidence>
<dbReference type="OrthoDB" id="430811at2759"/>
<evidence type="ECO:0000259" key="2">
    <source>
        <dbReference type="PROSITE" id="PS51857"/>
    </source>
</evidence>
<feature type="compositionally biased region" description="Gly residues" evidence="1">
    <location>
        <begin position="168"/>
        <end position="178"/>
    </location>
</feature>
<dbReference type="Pfam" id="PF00313">
    <property type="entry name" value="CSD"/>
    <property type="match status" value="2"/>
</dbReference>
<evidence type="ECO:0000313" key="3">
    <source>
        <dbReference type="EMBL" id="CAE7524855.1"/>
    </source>
</evidence>
<dbReference type="InterPro" id="IPR011129">
    <property type="entry name" value="CSD"/>
</dbReference>
<feature type="compositionally biased region" description="Low complexity" evidence="1">
    <location>
        <begin position="144"/>
        <end position="167"/>
    </location>
</feature>